<evidence type="ECO:0000313" key="4">
    <source>
        <dbReference type="Proteomes" id="UP001164929"/>
    </source>
</evidence>
<dbReference type="PANTHER" id="PTHR37612:SF21">
    <property type="entry name" value="GLYCINE-RICH CELL WALL STRUCTURAL PROTEIN 1"/>
    <property type="match status" value="1"/>
</dbReference>
<dbReference type="Proteomes" id="UP001164929">
    <property type="component" value="Chromosome 15"/>
</dbReference>
<evidence type="ECO:0000256" key="1">
    <source>
        <dbReference type="SAM" id="MobiDB-lite"/>
    </source>
</evidence>
<accession>A0AAD6LPL5</accession>
<gene>
    <name evidence="3" type="ORF">NC653_035266</name>
</gene>
<feature type="chain" id="PRO_5042233928" description="Glycine-rich cell wall structural protein 1" evidence="2">
    <location>
        <begin position="24"/>
        <end position="202"/>
    </location>
</feature>
<dbReference type="PANTHER" id="PTHR37612">
    <property type="entry name" value="FIBROIN HEAVY CHAIN FIB-H LIKE PROTEIN"/>
    <property type="match status" value="1"/>
</dbReference>
<protein>
    <recommendedName>
        <fullName evidence="5">Glycine-rich cell wall structural protein 1</fullName>
    </recommendedName>
</protein>
<dbReference type="AlphaFoldDB" id="A0AAD6LPL5"/>
<dbReference type="InterPro" id="IPR052258">
    <property type="entry name" value="Diverse_Func_Domain-Protein"/>
</dbReference>
<feature type="compositionally biased region" description="Low complexity" evidence="1">
    <location>
        <begin position="53"/>
        <end position="62"/>
    </location>
</feature>
<keyword evidence="2" id="KW-0732">Signal</keyword>
<comment type="caution">
    <text evidence="3">The sequence shown here is derived from an EMBL/GenBank/DDBJ whole genome shotgun (WGS) entry which is preliminary data.</text>
</comment>
<reference evidence="3" key="1">
    <citation type="journal article" date="2023" name="Mol. Ecol. Resour.">
        <title>Chromosome-level genome assembly of a triploid poplar Populus alba 'Berolinensis'.</title>
        <authorList>
            <person name="Chen S."/>
            <person name="Yu Y."/>
            <person name="Wang X."/>
            <person name="Wang S."/>
            <person name="Zhang T."/>
            <person name="Zhou Y."/>
            <person name="He R."/>
            <person name="Meng N."/>
            <person name="Wang Y."/>
            <person name="Liu W."/>
            <person name="Liu Z."/>
            <person name="Liu J."/>
            <person name="Guo Q."/>
            <person name="Huang H."/>
            <person name="Sederoff R.R."/>
            <person name="Wang G."/>
            <person name="Qu G."/>
            <person name="Chen S."/>
        </authorList>
    </citation>
    <scope>NUCLEOTIDE SEQUENCE</scope>
    <source>
        <strain evidence="3">SC-2020</strain>
    </source>
</reference>
<evidence type="ECO:0000256" key="2">
    <source>
        <dbReference type="SAM" id="SignalP"/>
    </source>
</evidence>
<sequence>MLPTLFHFTLFLLSFNTAGGSFARNTGGTSKSAVGDRKVVVSPEMSTGPNGETGSSTGATGSEHGPNWDYNWGWGSSPNEGWGYGSGSGRSHNGFGRGFGFGFGSGSGSGSGYGYGSGSGSGGGRGFGYGFGPGSGPGSGYGYGSGSGGADHGGGYGAGSESGVEEAAMALVAMGHTHHPTPVEEPTMGDGAGLESMRAGLC</sequence>
<organism evidence="3 4">
    <name type="scientific">Populus alba x Populus x berolinensis</name>
    <dbReference type="NCBI Taxonomy" id="444605"/>
    <lineage>
        <taxon>Eukaryota</taxon>
        <taxon>Viridiplantae</taxon>
        <taxon>Streptophyta</taxon>
        <taxon>Embryophyta</taxon>
        <taxon>Tracheophyta</taxon>
        <taxon>Spermatophyta</taxon>
        <taxon>Magnoliopsida</taxon>
        <taxon>eudicotyledons</taxon>
        <taxon>Gunneridae</taxon>
        <taxon>Pentapetalae</taxon>
        <taxon>rosids</taxon>
        <taxon>fabids</taxon>
        <taxon>Malpighiales</taxon>
        <taxon>Salicaceae</taxon>
        <taxon>Saliceae</taxon>
        <taxon>Populus</taxon>
    </lineage>
</organism>
<feature type="signal peptide" evidence="2">
    <location>
        <begin position="1"/>
        <end position="23"/>
    </location>
</feature>
<keyword evidence="4" id="KW-1185">Reference proteome</keyword>
<dbReference type="EMBL" id="JAQIZT010000015">
    <property type="protein sequence ID" value="KAJ6970938.1"/>
    <property type="molecule type" value="Genomic_DNA"/>
</dbReference>
<feature type="region of interest" description="Disordered" evidence="1">
    <location>
        <begin position="42"/>
        <end position="64"/>
    </location>
</feature>
<evidence type="ECO:0008006" key="5">
    <source>
        <dbReference type="Google" id="ProtNLM"/>
    </source>
</evidence>
<evidence type="ECO:0000313" key="3">
    <source>
        <dbReference type="EMBL" id="KAJ6970938.1"/>
    </source>
</evidence>
<proteinExistence type="predicted"/>
<name>A0AAD6LPL5_9ROSI</name>